<accession>A0AAJ5UG48</accession>
<protein>
    <recommendedName>
        <fullName evidence="4">Prophage protein</fullName>
    </recommendedName>
</protein>
<dbReference type="AlphaFoldDB" id="A0AAJ5UG48"/>
<proteinExistence type="predicted"/>
<dbReference type="EMBL" id="CP112887">
    <property type="protein sequence ID" value="WBW62542.1"/>
    <property type="molecule type" value="Genomic_DNA"/>
</dbReference>
<feature type="compositionally biased region" description="Polar residues" evidence="1">
    <location>
        <begin position="7"/>
        <end position="28"/>
    </location>
</feature>
<feature type="region of interest" description="Disordered" evidence="1">
    <location>
        <begin position="1"/>
        <end position="38"/>
    </location>
</feature>
<keyword evidence="3" id="KW-1185">Reference proteome</keyword>
<sequence>MKKENRPGQQAANTDTRGSYVTPATSYKQAPRRTPKKHRARVYMLRTGVEGWTENDILRYCQLSSGRNYASELERRLDIQLERIDEKNPDGIGGHLRYRFAGRYDVLKVIQFVNHMAAINQHCGLSALDITDILNLYPDNLTTV</sequence>
<evidence type="ECO:0000313" key="3">
    <source>
        <dbReference type="Proteomes" id="UP001210130"/>
    </source>
</evidence>
<evidence type="ECO:0008006" key="4">
    <source>
        <dbReference type="Google" id="ProtNLM"/>
    </source>
</evidence>
<gene>
    <name evidence="2" type="ORF">OR613_06355</name>
</gene>
<evidence type="ECO:0000256" key="1">
    <source>
        <dbReference type="SAM" id="MobiDB-lite"/>
    </source>
</evidence>
<evidence type="ECO:0000313" key="2">
    <source>
        <dbReference type="EMBL" id="WBW62542.1"/>
    </source>
</evidence>
<dbReference type="Proteomes" id="UP001210130">
    <property type="component" value="Chromosome"/>
</dbReference>
<name>A0AAJ5UG48_9ENTR</name>
<reference evidence="2 3" key="1">
    <citation type="journal article" date="2023" name="Microbiol. Resour. Announc.">
        <title>Complete Genome Sequence of the First Colistin-Resistant Raoultella electrica Strain.</title>
        <authorList>
            <person name="Aldeia C."/>
            <person name="Campos-Madueno E.I."/>
            <person name="Sendi P."/>
            <person name="Endimiani A."/>
        </authorList>
    </citation>
    <scope>NUCLEOTIDE SEQUENCE [LARGE SCALE GENOMIC DNA]</scope>
    <source>
        <strain evidence="2 3">S2-IND-01-C</strain>
    </source>
</reference>
<organism evidence="2 3">
    <name type="scientific">Klebsiella electrica</name>
    <dbReference type="NCBI Taxonomy" id="1259973"/>
    <lineage>
        <taxon>Bacteria</taxon>
        <taxon>Pseudomonadati</taxon>
        <taxon>Pseudomonadota</taxon>
        <taxon>Gammaproteobacteria</taxon>
        <taxon>Enterobacterales</taxon>
        <taxon>Enterobacteriaceae</taxon>
        <taxon>Klebsiella/Raoultella group</taxon>
        <taxon>Klebsiella</taxon>
    </lineage>
</organism>
<dbReference type="RefSeq" id="WP_271207459.1">
    <property type="nucleotide sequence ID" value="NZ_CP112887.1"/>
</dbReference>